<keyword evidence="7 15" id="KW-0436">Ligase</keyword>
<sequence length="350" mass="37523">MSSEPLTYRSAGVDLDLYEQAMDRLPAMMKKTNTGRVMPLPGGFAGLFRLFGEGKKYEDPVLISGTDGVGTKIKVAAMARRYDTIGIDLVGMCVNDCLCLGAEPLFFLDYLALGKDNPDLIANIVKGVCDGCEQAGAALLGGETAIMPDLYAPADFDLAGFCVGVAERSQLLDGKRVRPGNVMVGIASTGLHSNGYSLVRKIVFDHGRYGIDDYVAELKQTVADVLLTPTQIYARLVSTVLGKERDNVTAIAHITGGGLADNAVRVLPEGCKLVVDRGSWTAPPVFEWLQRIGNVDREEMFRVFNMGIGLVLFVDAAAADRVQALAKESGFASWIVGEVQAGETNATYRG</sequence>
<comment type="similarity">
    <text evidence="3 15">Belongs to the AIR synthase family.</text>
</comment>
<evidence type="ECO:0000256" key="4">
    <source>
        <dbReference type="ARBA" id="ARBA00013047"/>
    </source>
</evidence>
<dbReference type="Pfam" id="PF02769">
    <property type="entry name" value="AIRS_C"/>
    <property type="match status" value="1"/>
</dbReference>
<dbReference type="Gene3D" id="3.30.1330.10">
    <property type="entry name" value="PurM-like, N-terminal domain"/>
    <property type="match status" value="1"/>
</dbReference>
<dbReference type="PANTHER" id="PTHR10520">
    <property type="entry name" value="TRIFUNCTIONAL PURINE BIOSYNTHETIC PROTEIN ADENOSINE-3-RELATED"/>
    <property type="match status" value="1"/>
</dbReference>
<evidence type="ECO:0000256" key="12">
    <source>
        <dbReference type="ARBA" id="ARBA00032931"/>
    </source>
</evidence>
<dbReference type="SUPFAM" id="SSF55326">
    <property type="entry name" value="PurM N-terminal domain-like"/>
    <property type="match status" value="1"/>
</dbReference>
<evidence type="ECO:0000256" key="13">
    <source>
        <dbReference type="ARBA" id="ARBA00033093"/>
    </source>
</evidence>
<dbReference type="EC" id="6.3.3.1" evidence="4 15"/>
<dbReference type="InParanoid" id="A0A517SCY9"/>
<keyword evidence="8 15" id="KW-0547">Nucleotide-binding</keyword>
<dbReference type="Pfam" id="PF00586">
    <property type="entry name" value="AIRS"/>
    <property type="match status" value="1"/>
</dbReference>
<dbReference type="FunFam" id="3.90.650.10:FF:000011">
    <property type="entry name" value="Phosphoribosylformylglycinamidine cyclo-ligase"/>
    <property type="match status" value="1"/>
</dbReference>
<keyword evidence="9 15" id="KW-0658">Purine biosynthesis</keyword>
<dbReference type="GO" id="GO:0006189">
    <property type="term" value="P:'de novo' IMP biosynthetic process"/>
    <property type="evidence" value="ECO:0007669"/>
    <property type="project" value="UniProtKB-UniRule"/>
</dbReference>
<evidence type="ECO:0000256" key="7">
    <source>
        <dbReference type="ARBA" id="ARBA00022598"/>
    </source>
</evidence>
<dbReference type="CDD" id="cd02196">
    <property type="entry name" value="PurM"/>
    <property type="match status" value="1"/>
</dbReference>
<evidence type="ECO:0000256" key="5">
    <source>
        <dbReference type="ARBA" id="ARBA00020367"/>
    </source>
</evidence>
<reference evidence="18 19" key="1">
    <citation type="submission" date="2019-02" db="EMBL/GenBank/DDBJ databases">
        <title>Deep-cultivation of Planctomycetes and their phenomic and genomic characterization uncovers novel biology.</title>
        <authorList>
            <person name="Wiegand S."/>
            <person name="Jogler M."/>
            <person name="Boedeker C."/>
            <person name="Pinto D."/>
            <person name="Vollmers J."/>
            <person name="Rivas-Marin E."/>
            <person name="Kohn T."/>
            <person name="Peeters S.H."/>
            <person name="Heuer A."/>
            <person name="Rast P."/>
            <person name="Oberbeckmann S."/>
            <person name="Bunk B."/>
            <person name="Jeske O."/>
            <person name="Meyerdierks A."/>
            <person name="Storesund J.E."/>
            <person name="Kallscheuer N."/>
            <person name="Luecker S."/>
            <person name="Lage O.M."/>
            <person name="Pohl T."/>
            <person name="Merkel B.J."/>
            <person name="Hornburger P."/>
            <person name="Mueller R.-W."/>
            <person name="Bruemmer F."/>
            <person name="Labrenz M."/>
            <person name="Spormann A.M."/>
            <person name="Op den Camp H."/>
            <person name="Overmann J."/>
            <person name="Amann R."/>
            <person name="Jetten M.S.M."/>
            <person name="Mascher T."/>
            <person name="Medema M.H."/>
            <person name="Devos D.P."/>
            <person name="Kaster A.-K."/>
            <person name="Ovreas L."/>
            <person name="Rohde M."/>
            <person name="Galperin M.Y."/>
            <person name="Jogler C."/>
        </authorList>
    </citation>
    <scope>NUCLEOTIDE SEQUENCE [LARGE SCALE GENOMIC DNA]</scope>
    <source>
        <strain evidence="18 19">Pan44</strain>
    </source>
</reference>
<dbReference type="HAMAP" id="MF_00741">
    <property type="entry name" value="AIRS"/>
    <property type="match status" value="1"/>
</dbReference>
<dbReference type="GO" id="GO:0046084">
    <property type="term" value="P:adenine biosynthetic process"/>
    <property type="evidence" value="ECO:0007669"/>
    <property type="project" value="TreeGrafter"/>
</dbReference>
<dbReference type="GO" id="GO:0004637">
    <property type="term" value="F:phosphoribosylamine-glycine ligase activity"/>
    <property type="evidence" value="ECO:0007669"/>
    <property type="project" value="TreeGrafter"/>
</dbReference>
<comment type="catalytic activity">
    <reaction evidence="14 15">
        <text>2-formamido-N(1)-(5-O-phospho-beta-D-ribosyl)acetamidine + ATP = 5-amino-1-(5-phospho-beta-D-ribosyl)imidazole + ADP + phosphate + H(+)</text>
        <dbReference type="Rhea" id="RHEA:23032"/>
        <dbReference type="ChEBI" id="CHEBI:15378"/>
        <dbReference type="ChEBI" id="CHEBI:30616"/>
        <dbReference type="ChEBI" id="CHEBI:43474"/>
        <dbReference type="ChEBI" id="CHEBI:137981"/>
        <dbReference type="ChEBI" id="CHEBI:147287"/>
        <dbReference type="ChEBI" id="CHEBI:456216"/>
        <dbReference type="EC" id="6.3.3.1"/>
    </reaction>
</comment>
<dbReference type="RefSeq" id="WP_231754268.1">
    <property type="nucleotide sequence ID" value="NZ_CP036271.1"/>
</dbReference>
<comment type="subcellular location">
    <subcellularLocation>
        <location evidence="1 15">Cytoplasm</location>
    </subcellularLocation>
</comment>
<feature type="domain" description="PurM-like C-terminal" evidence="17">
    <location>
        <begin position="178"/>
        <end position="343"/>
    </location>
</feature>
<dbReference type="GO" id="GO:0005524">
    <property type="term" value="F:ATP binding"/>
    <property type="evidence" value="ECO:0007669"/>
    <property type="project" value="UniProtKB-KW"/>
</dbReference>
<evidence type="ECO:0000256" key="8">
    <source>
        <dbReference type="ARBA" id="ARBA00022741"/>
    </source>
</evidence>
<evidence type="ECO:0000259" key="16">
    <source>
        <dbReference type="Pfam" id="PF00586"/>
    </source>
</evidence>
<dbReference type="PANTHER" id="PTHR10520:SF12">
    <property type="entry name" value="TRIFUNCTIONAL PURINE BIOSYNTHETIC PROTEIN ADENOSINE-3"/>
    <property type="match status" value="1"/>
</dbReference>
<accession>A0A517SCY9</accession>
<evidence type="ECO:0000259" key="17">
    <source>
        <dbReference type="Pfam" id="PF02769"/>
    </source>
</evidence>
<evidence type="ECO:0000256" key="11">
    <source>
        <dbReference type="ARBA" id="ARBA00031908"/>
    </source>
</evidence>
<evidence type="ECO:0000256" key="6">
    <source>
        <dbReference type="ARBA" id="ARBA00022490"/>
    </source>
</evidence>
<dbReference type="InterPro" id="IPR010918">
    <property type="entry name" value="PurM-like_C_dom"/>
</dbReference>
<dbReference type="InterPro" id="IPR016188">
    <property type="entry name" value="PurM-like_N"/>
</dbReference>
<dbReference type="InterPro" id="IPR036676">
    <property type="entry name" value="PurM-like_C_sf"/>
</dbReference>
<organism evidence="18 19">
    <name type="scientific">Caulifigura coniformis</name>
    <dbReference type="NCBI Taxonomy" id="2527983"/>
    <lineage>
        <taxon>Bacteria</taxon>
        <taxon>Pseudomonadati</taxon>
        <taxon>Planctomycetota</taxon>
        <taxon>Planctomycetia</taxon>
        <taxon>Planctomycetales</taxon>
        <taxon>Planctomycetaceae</taxon>
        <taxon>Caulifigura</taxon>
    </lineage>
</organism>
<dbReference type="InterPro" id="IPR004733">
    <property type="entry name" value="PurM_cligase"/>
</dbReference>
<name>A0A517SCY9_9PLAN</name>
<dbReference type="GO" id="GO:0005829">
    <property type="term" value="C:cytosol"/>
    <property type="evidence" value="ECO:0007669"/>
    <property type="project" value="TreeGrafter"/>
</dbReference>
<dbReference type="Gene3D" id="3.90.650.10">
    <property type="entry name" value="PurM-like C-terminal domain"/>
    <property type="match status" value="1"/>
</dbReference>
<evidence type="ECO:0000256" key="9">
    <source>
        <dbReference type="ARBA" id="ARBA00022755"/>
    </source>
</evidence>
<dbReference type="InterPro" id="IPR036921">
    <property type="entry name" value="PurM-like_N_sf"/>
</dbReference>
<dbReference type="FunFam" id="3.30.1330.10:FF:000001">
    <property type="entry name" value="Phosphoribosylformylglycinamidine cyclo-ligase"/>
    <property type="match status" value="1"/>
</dbReference>
<evidence type="ECO:0000313" key="18">
    <source>
        <dbReference type="EMBL" id="QDT53988.1"/>
    </source>
</evidence>
<dbReference type="KEGG" id="ccos:Pan44_20150"/>
<dbReference type="GO" id="GO:0004641">
    <property type="term" value="F:phosphoribosylformylglycinamidine cyclo-ligase activity"/>
    <property type="evidence" value="ECO:0007669"/>
    <property type="project" value="UniProtKB-UniRule"/>
</dbReference>
<evidence type="ECO:0000256" key="10">
    <source>
        <dbReference type="ARBA" id="ARBA00022840"/>
    </source>
</evidence>
<dbReference type="EMBL" id="CP036271">
    <property type="protein sequence ID" value="QDT53988.1"/>
    <property type="molecule type" value="Genomic_DNA"/>
</dbReference>
<keyword evidence="10 15" id="KW-0067">ATP-binding</keyword>
<proteinExistence type="inferred from homology"/>
<evidence type="ECO:0000256" key="3">
    <source>
        <dbReference type="ARBA" id="ARBA00010280"/>
    </source>
</evidence>
<evidence type="ECO:0000256" key="1">
    <source>
        <dbReference type="ARBA" id="ARBA00004496"/>
    </source>
</evidence>
<evidence type="ECO:0000313" key="19">
    <source>
        <dbReference type="Proteomes" id="UP000315700"/>
    </source>
</evidence>
<dbReference type="SUPFAM" id="SSF56042">
    <property type="entry name" value="PurM C-terminal domain-like"/>
    <property type="match status" value="1"/>
</dbReference>
<comment type="pathway">
    <text evidence="2 15">Purine metabolism; IMP biosynthesis via de novo pathway; 5-amino-1-(5-phospho-D-ribosyl)imidazole from N(2)-formyl-N(1)-(5-phospho-D-ribosyl)glycinamide: step 2/2.</text>
</comment>
<dbReference type="UniPathway" id="UPA00074">
    <property type="reaction ID" value="UER00129"/>
</dbReference>
<protein>
    <recommendedName>
        <fullName evidence="5 15">Phosphoribosylformylglycinamidine cyclo-ligase</fullName>
        <ecNumber evidence="4 15">6.3.3.1</ecNumber>
    </recommendedName>
    <alternativeName>
        <fullName evidence="12 15">AIR synthase</fullName>
    </alternativeName>
    <alternativeName>
        <fullName evidence="13 15">AIRS</fullName>
    </alternativeName>
    <alternativeName>
        <fullName evidence="11 15">Phosphoribosyl-aminoimidazole synthetase</fullName>
    </alternativeName>
</protein>
<dbReference type="AlphaFoldDB" id="A0A517SCY9"/>
<dbReference type="FunCoup" id="A0A517SCY9">
    <property type="interactions" value="509"/>
</dbReference>
<keyword evidence="19" id="KW-1185">Reference proteome</keyword>
<feature type="domain" description="PurM-like N-terminal" evidence="16">
    <location>
        <begin position="61"/>
        <end position="166"/>
    </location>
</feature>
<keyword evidence="6 15" id="KW-0963">Cytoplasm</keyword>
<evidence type="ECO:0000256" key="2">
    <source>
        <dbReference type="ARBA" id="ARBA00004686"/>
    </source>
</evidence>
<gene>
    <name evidence="15 18" type="primary">purM</name>
    <name evidence="18" type="ORF">Pan44_20150</name>
</gene>
<evidence type="ECO:0000256" key="14">
    <source>
        <dbReference type="ARBA" id="ARBA00049057"/>
    </source>
</evidence>
<dbReference type="Proteomes" id="UP000315700">
    <property type="component" value="Chromosome"/>
</dbReference>
<evidence type="ECO:0000256" key="15">
    <source>
        <dbReference type="HAMAP-Rule" id="MF_00741"/>
    </source>
</evidence>
<dbReference type="NCBIfam" id="TIGR00878">
    <property type="entry name" value="purM"/>
    <property type="match status" value="1"/>
</dbReference>